<dbReference type="Proteomes" id="UP000260721">
    <property type="component" value="Unassembled WGS sequence"/>
</dbReference>
<organism evidence="2 3">
    <name type="scientific">Faecalicoccus pleomorphus</name>
    <dbReference type="NCBI Taxonomy" id="1323"/>
    <lineage>
        <taxon>Bacteria</taxon>
        <taxon>Bacillati</taxon>
        <taxon>Bacillota</taxon>
        <taxon>Erysipelotrichia</taxon>
        <taxon>Erysipelotrichales</taxon>
        <taxon>Erysipelotrichaceae</taxon>
        <taxon>Faecalicoccus</taxon>
    </lineage>
</organism>
<dbReference type="Pfam" id="PF05016">
    <property type="entry name" value="ParE_toxin"/>
    <property type="match status" value="1"/>
</dbReference>
<evidence type="ECO:0000313" key="2">
    <source>
        <dbReference type="EMBL" id="RGD77111.1"/>
    </source>
</evidence>
<dbReference type="SUPFAM" id="SSF143011">
    <property type="entry name" value="RelE-like"/>
    <property type="match status" value="1"/>
</dbReference>
<evidence type="ECO:0000313" key="3">
    <source>
        <dbReference type="Proteomes" id="UP000260721"/>
    </source>
</evidence>
<sequence length="107" mass="12503">MSETYAIKYSTKAINDLRDIYSYIAFNLQAPETAAKMVRRIRNSIKELDFMPERNPILDWEPWNSLNTHKMRVGNYLVFYIVDPLQSSVSIVRIVYGKRDIAKALSE</sequence>
<comment type="caution">
    <text evidence="2">The sequence shown here is derived from an EMBL/GenBank/DDBJ whole genome shotgun (WGS) entry which is preliminary data.</text>
</comment>
<dbReference type="InterPro" id="IPR035093">
    <property type="entry name" value="RelE/ParE_toxin_dom_sf"/>
</dbReference>
<reference evidence="2 3" key="1">
    <citation type="submission" date="2018-08" db="EMBL/GenBank/DDBJ databases">
        <title>A genome reference for cultivated species of the human gut microbiota.</title>
        <authorList>
            <person name="Zou Y."/>
            <person name="Xue W."/>
            <person name="Luo G."/>
        </authorList>
    </citation>
    <scope>NUCLEOTIDE SEQUENCE [LARGE SCALE GENOMIC DNA]</scope>
    <source>
        <strain evidence="2 3">TF08-11</strain>
    </source>
</reference>
<proteinExistence type="predicted"/>
<dbReference type="InterPro" id="IPR007712">
    <property type="entry name" value="RelE/ParE_toxin"/>
</dbReference>
<protein>
    <submittedName>
        <fullName evidence="2">Type II toxin-antitoxin system RelE/ParE family toxin</fullName>
    </submittedName>
</protein>
<evidence type="ECO:0000256" key="1">
    <source>
        <dbReference type="ARBA" id="ARBA00022649"/>
    </source>
</evidence>
<name>A0A3E3E5P6_9FIRM</name>
<keyword evidence="1" id="KW-1277">Toxin-antitoxin system</keyword>
<dbReference type="EMBL" id="QUSK01000007">
    <property type="protein sequence ID" value="RGD77111.1"/>
    <property type="molecule type" value="Genomic_DNA"/>
</dbReference>
<dbReference type="Gene3D" id="3.30.2310.20">
    <property type="entry name" value="RelE-like"/>
    <property type="match status" value="1"/>
</dbReference>
<dbReference type="AlphaFoldDB" id="A0A3E3E5P6"/>
<accession>A0A3E3E5P6</accession>
<gene>
    <name evidence="2" type="ORF">DXC78_04075</name>
</gene>
<dbReference type="RefSeq" id="WP_117445854.1">
    <property type="nucleotide sequence ID" value="NZ_JBFBOW010000011.1"/>
</dbReference>